<dbReference type="EMBL" id="JAJLJH010000020">
    <property type="protein sequence ID" value="MCK9689741.1"/>
    <property type="molecule type" value="Genomic_DNA"/>
</dbReference>
<dbReference type="Proteomes" id="UP001139353">
    <property type="component" value="Unassembled WGS sequence"/>
</dbReference>
<dbReference type="SUPFAM" id="SSF51182">
    <property type="entry name" value="RmlC-like cupins"/>
    <property type="match status" value="1"/>
</dbReference>
<evidence type="ECO:0000256" key="2">
    <source>
        <dbReference type="RuleBase" id="RU003457"/>
    </source>
</evidence>
<dbReference type="PANTHER" id="PTHR13903">
    <property type="entry name" value="PIRIN-RELATED"/>
    <property type="match status" value="1"/>
</dbReference>
<dbReference type="PANTHER" id="PTHR13903:SF8">
    <property type="entry name" value="PIRIN"/>
    <property type="match status" value="1"/>
</dbReference>
<feature type="domain" description="Pirin N-terminal" evidence="4">
    <location>
        <begin position="47"/>
        <end position="133"/>
    </location>
</feature>
<dbReference type="InterPro" id="IPR011051">
    <property type="entry name" value="RmlC_Cupin_sf"/>
</dbReference>
<comment type="similarity">
    <text evidence="1 2">Belongs to the pirin family.</text>
</comment>
<feature type="compositionally biased region" description="Basic residues" evidence="3">
    <location>
        <begin position="1"/>
        <end position="11"/>
    </location>
</feature>
<proteinExistence type="inferred from homology"/>
<dbReference type="AlphaFoldDB" id="A0A9X1YP93"/>
<sequence length="291" mass="31305">MHAPSARKPRSARQPTSEPEAARQVVARTSGRTHGPVTRLVSPGDIGESIKPFVFLDHFEFTPAGRPMFPMHPHSGIATLTVLLSGNMRYEDTTGASGELAAGSLEWLQAGNGVWHDASPVGTERFHGYQVWVALPPALENAEPRSQYLPPAEVPRSGAARVVLGNHDGLASPVAAPEGLSLLHVHLSSGQRWRYTPPTGHLVAWAHVNRGSLSVAGTRLRNELAVFNESNAPLDFAAEGETDFIVASAVKHPHDLVLGHYSVHTRASALERGEAEIARIGQTLRTSRRAP</sequence>
<evidence type="ECO:0000313" key="5">
    <source>
        <dbReference type="EMBL" id="MCK9689741.1"/>
    </source>
</evidence>
<dbReference type="InterPro" id="IPR003829">
    <property type="entry name" value="Pirin_N_dom"/>
</dbReference>
<evidence type="ECO:0000313" key="6">
    <source>
        <dbReference type="Proteomes" id="UP001139353"/>
    </source>
</evidence>
<comment type="caution">
    <text evidence="5">The sequence shown here is derived from an EMBL/GenBank/DDBJ whole genome shotgun (WGS) entry which is preliminary data.</text>
</comment>
<evidence type="ECO:0000259" key="4">
    <source>
        <dbReference type="Pfam" id="PF02678"/>
    </source>
</evidence>
<reference evidence="5" key="1">
    <citation type="submission" date="2021-11" db="EMBL/GenBank/DDBJ databases">
        <title>BS-T2-15 a new species belonging to the Comamonadaceae family isolated from the soil of a French oak forest.</title>
        <authorList>
            <person name="Mieszkin S."/>
            <person name="Alain K."/>
        </authorList>
    </citation>
    <scope>NUCLEOTIDE SEQUENCE</scope>
    <source>
        <strain evidence="5">BS-T2-15</strain>
    </source>
</reference>
<evidence type="ECO:0000256" key="3">
    <source>
        <dbReference type="SAM" id="MobiDB-lite"/>
    </source>
</evidence>
<gene>
    <name evidence="5" type="ORF">LPC04_28835</name>
</gene>
<organism evidence="5 6">
    <name type="scientific">Scleromatobacter humisilvae</name>
    <dbReference type="NCBI Taxonomy" id="2897159"/>
    <lineage>
        <taxon>Bacteria</taxon>
        <taxon>Pseudomonadati</taxon>
        <taxon>Pseudomonadota</taxon>
        <taxon>Betaproteobacteria</taxon>
        <taxon>Burkholderiales</taxon>
        <taxon>Sphaerotilaceae</taxon>
        <taxon>Scleromatobacter</taxon>
    </lineage>
</organism>
<feature type="region of interest" description="Disordered" evidence="3">
    <location>
        <begin position="1"/>
        <end position="43"/>
    </location>
</feature>
<dbReference type="Pfam" id="PF02678">
    <property type="entry name" value="Pirin"/>
    <property type="match status" value="1"/>
</dbReference>
<name>A0A9X1YP93_9BURK</name>
<evidence type="ECO:0000256" key="1">
    <source>
        <dbReference type="ARBA" id="ARBA00008416"/>
    </source>
</evidence>
<accession>A0A9X1YP93</accession>
<dbReference type="PIRSF" id="PIRSF006232">
    <property type="entry name" value="Pirin"/>
    <property type="match status" value="1"/>
</dbReference>
<keyword evidence="6" id="KW-1185">Reference proteome</keyword>
<dbReference type="InterPro" id="IPR014710">
    <property type="entry name" value="RmlC-like_jellyroll"/>
</dbReference>
<dbReference type="Gene3D" id="2.60.120.10">
    <property type="entry name" value="Jelly Rolls"/>
    <property type="match status" value="1"/>
</dbReference>
<protein>
    <submittedName>
        <fullName evidence="5">Pirin family protein</fullName>
    </submittedName>
</protein>
<dbReference type="InterPro" id="IPR012093">
    <property type="entry name" value="Pirin"/>
</dbReference>